<dbReference type="GO" id="GO:0016787">
    <property type="term" value="F:hydrolase activity"/>
    <property type="evidence" value="ECO:0007669"/>
    <property type="project" value="UniProtKB-KW"/>
</dbReference>
<evidence type="ECO:0000313" key="4">
    <source>
        <dbReference type="EMBL" id="SIS80729.1"/>
    </source>
</evidence>
<dbReference type="CDD" id="cd00431">
    <property type="entry name" value="cysteine_hydrolases"/>
    <property type="match status" value="1"/>
</dbReference>
<dbReference type="SUPFAM" id="SSF52499">
    <property type="entry name" value="Isochorismatase-like hydrolases"/>
    <property type="match status" value="1"/>
</dbReference>
<dbReference type="InterPro" id="IPR036380">
    <property type="entry name" value="Isochorismatase-like_sf"/>
</dbReference>
<dbReference type="EMBL" id="FTOO01000004">
    <property type="protein sequence ID" value="SIS80729.1"/>
    <property type="molecule type" value="Genomic_DNA"/>
</dbReference>
<dbReference type="RefSeq" id="WP_076346359.1">
    <property type="nucleotide sequence ID" value="NZ_FTOO01000004.1"/>
</dbReference>
<accession>A0A1N7M427</accession>
<proteinExistence type="inferred from homology"/>
<comment type="similarity">
    <text evidence="1">Belongs to the isochorismatase family.</text>
</comment>
<dbReference type="Gene3D" id="3.40.50.850">
    <property type="entry name" value="Isochorismatase-like"/>
    <property type="match status" value="1"/>
</dbReference>
<evidence type="ECO:0000256" key="2">
    <source>
        <dbReference type="ARBA" id="ARBA00022801"/>
    </source>
</evidence>
<dbReference type="OrthoDB" id="9796485at2"/>
<dbReference type="PANTHER" id="PTHR43540:SF10">
    <property type="entry name" value="ISOCHORISMATASE"/>
    <property type="match status" value="1"/>
</dbReference>
<dbReference type="Pfam" id="PF00857">
    <property type="entry name" value="Isochorismatase"/>
    <property type="match status" value="1"/>
</dbReference>
<dbReference type="PANTHER" id="PTHR43540">
    <property type="entry name" value="PEROXYUREIDOACRYLATE/UREIDOACRYLATE AMIDOHYDROLASE-RELATED"/>
    <property type="match status" value="1"/>
</dbReference>
<feature type="domain" description="Isochorismatase-like" evidence="3">
    <location>
        <begin position="4"/>
        <end position="169"/>
    </location>
</feature>
<sequence>MGEALLVVDMSNDFVHDEGTLTVGKPAQAIVPYIVSLADRMLASGGIVAICMDEHDPDDRHFRDWPPHNVRGTWGQKLYGDLASWYERHEGDANVWYVPKRSYNAFHGTGLGERLRARGVETVHVCGVCTDICDFLTVAGAYDEGLHAVVHRQGCATFTQLGDIFLEHMQRLFHAEIA</sequence>
<evidence type="ECO:0000259" key="3">
    <source>
        <dbReference type="Pfam" id="PF00857"/>
    </source>
</evidence>
<organism evidence="4 5">
    <name type="scientific">Alicyclobacillus vulcanalis</name>
    <dbReference type="NCBI Taxonomy" id="252246"/>
    <lineage>
        <taxon>Bacteria</taxon>
        <taxon>Bacillati</taxon>
        <taxon>Bacillota</taxon>
        <taxon>Bacilli</taxon>
        <taxon>Bacillales</taxon>
        <taxon>Alicyclobacillaceae</taxon>
        <taxon>Alicyclobacillus</taxon>
    </lineage>
</organism>
<keyword evidence="5" id="KW-1185">Reference proteome</keyword>
<evidence type="ECO:0000313" key="5">
    <source>
        <dbReference type="Proteomes" id="UP000186156"/>
    </source>
</evidence>
<dbReference type="InterPro" id="IPR050272">
    <property type="entry name" value="Isochorismatase-like_hydrls"/>
</dbReference>
<dbReference type="InterPro" id="IPR000868">
    <property type="entry name" value="Isochorismatase-like_dom"/>
</dbReference>
<evidence type="ECO:0000256" key="1">
    <source>
        <dbReference type="ARBA" id="ARBA00006336"/>
    </source>
</evidence>
<keyword evidence="2" id="KW-0378">Hydrolase</keyword>
<gene>
    <name evidence="4" type="ORF">SAMN05421799_104204</name>
</gene>
<protein>
    <submittedName>
        <fullName evidence="4">Nicotinamidase-related amidase</fullName>
    </submittedName>
</protein>
<dbReference type="STRING" id="252246.SAMN05421799_104204"/>
<reference evidence="5" key="1">
    <citation type="submission" date="2017-01" db="EMBL/GenBank/DDBJ databases">
        <authorList>
            <person name="Varghese N."/>
            <person name="Submissions S."/>
        </authorList>
    </citation>
    <scope>NUCLEOTIDE SEQUENCE [LARGE SCALE GENOMIC DNA]</scope>
    <source>
        <strain evidence="5">DSM 16176</strain>
    </source>
</reference>
<dbReference type="Proteomes" id="UP000186156">
    <property type="component" value="Unassembled WGS sequence"/>
</dbReference>
<dbReference type="AlphaFoldDB" id="A0A1N7M427"/>
<name>A0A1N7M427_9BACL</name>